<dbReference type="InterPro" id="IPR004364">
    <property type="entry name" value="Aa-tRNA-synt_II"/>
</dbReference>
<dbReference type="PRINTS" id="PR00982">
    <property type="entry name" value="TRNASYNTHLYS"/>
</dbReference>
<evidence type="ECO:0000256" key="3">
    <source>
        <dbReference type="ARBA" id="ARBA00022723"/>
    </source>
</evidence>
<dbReference type="InterPro" id="IPR006195">
    <property type="entry name" value="aa-tRNA-synth_II"/>
</dbReference>
<reference evidence="11 12" key="1">
    <citation type="submission" date="2019-06" db="EMBL/GenBank/DDBJ databases">
        <title>Spirosoma utsteinense sp. nov. isolated from Antarctic ice-free soils.</title>
        <authorList>
            <person name="Tahon G."/>
        </authorList>
    </citation>
    <scope>NUCLEOTIDE SEQUENCE [LARGE SCALE GENOMIC DNA]</scope>
    <source>
        <strain evidence="11 12">LMG 31447</strain>
    </source>
</reference>
<dbReference type="Proteomes" id="UP000700732">
    <property type="component" value="Unassembled WGS sequence"/>
</dbReference>
<dbReference type="Gene3D" id="2.40.50.140">
    <property type="entry name" value="Nucleic acid-binding proteins"/>
    <property type="match status" value="1"/>
</dbReference>
<dbReference type="InterPro" id="IPR044136">
    <property type="entry name" value="Lys-tRNA-ligase_II_N"/>
</dbReference>
<keyword evidence="12" id="KW-1185">Reference proteome</keyword>
<dbReference type="RefSeq" id="WP_186740236.1">
    <property type="nucleotide sequence ID" value="NZ_VFIA01000038.1"/>
</dbReference>
<dbReference type="CDD" id="cd04322">
    <property type="entry name" value="LysRS_N"/>
    <property type="match status" value="1"/>
</dbReference>
<keyword evidence="5 8" id="KW-0067">ATP-binding</keyword>
<feature type="binding site" evidence="8">
    <location>
        <position position="438"/>
    </location>
    <ligand>
        <name>Mg(2+)</name>
        <dbReference type="ChEBI" id="CHEBI:18420"/>
        <label>1</label>
    </ligand>
</feature>
<evidence type="ECO:0000256" key="1">
    <source>
        <dbReference type="ARBA" id="ARBA00008226"/>
    </source>
</evidence>
<evidence type="ECO:0000256" key="4">
    <source>
        <dbReference type="ARBA" id="ARBA00022741"/>
    </source>
</evidence>
<dbReference type="SUPFAM" id="SSF55681">
    <property type="entry name" value="Class II aaRS and biotin synthetases"/>
    <property type="match status" value="1"/>
</dbReference>
<keyword evidence="8 9" id="KW-0460">Magnesium</keyword>
<proteinExistence type="inferred from homology"/>
<comment type="subunit">
    <text evidence="8">Homodimer.</text>
</comment>
<dbReference type="NCBIfam" id="NF001756">
    <property type="entry name" value="PRK00484.1"/>
    <property type="match status" value="1"/>
</dbReference>
<dbReference type="PANTHER" id="PTHR42918">
    <property type="entry name" value="LYSYL-TRNA SYNTHETASE"/>
    <property type="match status" value="1"/>
</dbReference>
<comment type="caution">
    <text evidence="11">The sequence shown here is derived from an EMBL/GenBank/DDBJ whole genome shotgun (WGS) entry which is preliminary data.</text>
</comment>
<keyword evidence="3 8" id="KW-0479">Metal-binding</keyword>
<evidence type="ECO:0000256" key="9">
    <source>
        <dbReference type="RuleBase" id="RU000336"/>
    </source>
</evidence>
<evidence type="ECO:0000256" key="6">
    <source>
        <dbReference type="ARBA" id="ARBA00023146"/>
    </source>
</evidence>
<dbReference type="NCBIfam" id="TIGR00499">
    <property type="entry name" value="lysS_bact"/>
    <property type="match status" value="1"/>
</dbReference>
<keyword evidence="4 8" id="KW-0547">Nucleotide-binding</keyword>
<dbReference type="HAMAP" id="MF_00252">
    <property type="entry name" value="Lys_tRNA_synth_class2"/>
    <property type="match status" value="1"/>
</dbReference>
<organism evidence="11 12">
    <name type="scientific">Spirosoma utsteinense</name>
    <dbReference type="NCBI Taxonomy" id="2585773"/>
    <lineage>
        <taxon>Bacteria</taxon>
        <taxon>Pseudomonadati</taxon>
        <taxon>Bacteroidota</taxon>
        <taxon>Cytophagia</taxon>
        <taxon>Cytophagales</taxon>
        <taxon>Cytophagaceae</taxon>
        <taxon>Spirosoma</taxon>
    </lineage>
</organism>
<keyword evidence="6 8" id="KW-0030">Aminoacyl-tRNA synthetase</keyword>
<dbReference type="Pfam" id="PF00152">
    <property type="entry name" value="tRNA-synt_2"/>
    <property type="match status" value="1"/>
</dbReference>
<accession>A0ABR6WC23</accession>
<dbReference type="InterPro" id="IPR002313">
    <property type="entry name" value="Lys-tRNA-ligase_II"/>
</dbReference>
<dbReference type="PANTHER" id="PTHR42918:SF15">
    <property type="entry name" value="LYSINE--TRNA LIGASE, CHLOROPLASTIC_MITOCHONDRIAL"/>
    <property type="match status" value="1"/>
</dbReference>
<evidence type="ECO:0000259" key="10">
    <source>
        <dbReference type="PROSITE" id="PS50862"/>
    </source>
</evidence>
<dbReference type="Pfam" id="PF01336">
    <property type="entry name" value="tRNA_anti-codon"/>
    <property type="match status" value="1"/>
</dbReference>
<gene>
    <name evidence="8" type="primary">lysS</name>
    <name evidence="11" type="ORF">FH603_4657</name>
</gene>
<keyword evidence="2 8" id="KW-0436">Ligase</keyword>
<dbReference type="InterPro" id="IPR018149">
    <property type="entry name" value="Lys-tRNA-synth_II_C"/>
</dbReference>
<dbReference type="CDD" id="cd00775">
    <property type="entry name" value="LysRS_core"/>
    <property type="match status" value="1"/>
</dbReference>
<dbReference type="InterPro" id="IPR004365">
    <property type="entry name" value="NA-bd_OB_tRNA"/>
</dbReference>
<name>A0ABR6WC23_9BACT</name>
<feature type="binding site" evidence="8">
    <location>
        <position position="438"/>
    </location>
    <ligand>
        <name>Mg(2+)</name>
        <dbReference type="ChEBI" id="CHEBI:18420"/>
        <label>2</label>
    </ligand>
</feature>
<comment type="cofactor">
    <cofactor evidence="8 9">
        <name>Mg(2+)</name>
        <dbReference type="ChEBI" id="CHEBI:18420"/>
    </cofactor>
    <text evidence="8 9">Binds 3 Mg(2+) ions per subunit.</text>
</comment>
<evidence type="ECO:0000313" key="11">
    <source>
        <dbReference type="EMBL" id="MBC3794130.1"/>
    </source>
</evidence>
<dbReference type="EMBL" id="VFIA01000038">
    <property type="protein sequence ID" value="MBC3794130.1"/>
    <property type="molecule type" value="Genomic_DNA"/>
</dbReference>
<comment type="subcellular location">
    <subcellularLocation>
        <location evidence="8">Cytoplasm</location>
    </subcellularLocation>
</comment>
<evidence type="ECO:0000256" key="2">
    <source>
        <dbReference type="ARBA" id="ARBA00022598"/>
    </source>
</evidence>
<protein>
    <recommendedName>
        <fullName evidence="8">Lysine--tRNA ligase</fullName>
        <ecNumber evidence="8">6.1.1.6</ecNumber>
    </recommendedName>
    <alternativeName>
        <fullName evidence="8">Lysyl-tRNA synthetase</fullName>
        <shortName evidence="8">LysRS</shortName>
    </alternativeName>
</protein>
<sequence>MLSEQEINRRHKREELMRMGIDPYPADLFDVTHTIDAIRAAFSDKTGADTQGGYEPHLDFSTDAQFGTIRLAGRLMSFRIMGSASFAEMQDSTGRLQLYFRRDDLCPDEDKTLYNTIFKKMLDIGDIVGIEGNVFTTQTGELSIHVRSFKILNKSLRPLPVVKEGINEKGEKETYDAFTDPEQRYRQRYVDLIVNPQVRDVFIKRTKLVNSIRQFLSQKGYLEVETPILQPIHGGAAARPFQTHHNSLDMTLYMRIANELYLKRLIVGGYDGVFEFAKDFRNEGMDRTHNPEFTQVEFYVAYKDYLWMMDTIEEMVEKVALDVAGTTKVTVGDNVIDFKRPWKRLTMFEAIQEYTGVDVSELDEAGLRQVAEDRGIRVDSTMGKSKLIDELFGDACEPNLIQPTFITDYPVEMSPLTKKHRSKPGLVERFEAICNGKEIANAYSELNDPIDQRERFEEQLRLAERGDEEAMALDEDFLRALEYGMPPTAGVGLGIDRLAMIMTNQPSIQDVLFFPQMRPEKKADLSTDSDFVEAGVPAEWVPAVQKLGYLTVDQLRAASPNKLFNDLGGVRKKLKMDAPMPSMIDVRSWTGN</sequence>
<evidence type="ECO:0000256" key="7">
    <source>
        <dbReference type="ARBA" id="ARBA00048573"/>
    </source>
</evidence>
<keyword evidence="8" id="KW-0963">Cytoplasm</keyword>
<evidence type="ECO:0000313" key="12">
    <source>
        <dbReference type="Proteomes" id="UP000700732"/>
    </source>
</evidence>
<dbReference type="SUPFAM" id="SSF50249">
    <property type="entry name" value="Nucleic acid-binding proteins"/>
    <property type="match status" value="1"/>
</dbReference>
<comment type="similarity">
    <text evidence="1 8">Belongs to the class-II aminoacyl-tRNA synthetase family.</text>
</comment>
<feature type="domain" description="Aminoacyl-transfer RNA synthetases class-II family profile" evidence="10">
    <location>
        <begin position="205"/>
        <end position="519"/>
    </location>
</feature>
<dbReference type="InterPro" id="IPR045864">
    <property type="entry name" value="aa-tRNA-synth_II/BPL/LPL"/>
</dbReference>
<comment type="catalytic activity">
    <reaction evidence="7 8 9">
        <text>tRNA(Lys) + L-lysine + ATP = L-lysyl-tRNA(Lys) + AMP + diphosphate</text>
        <dbReference type="Rhea" id="RHEA:20792"/>
        <dbReference type="Rhea" id="RHEA-COMP:9696"/>
        <dbReference type="Rhea" id="RHEA-COMP:9697"/>
        <dbReference type="ChEBI" id="CHEBI:30616"/>
        <dbReference type="ChEBI" id="CHEBI:32551"/>
        <dbReference type="ChEBI" id="CHEBI:33019"/>
        <dbReference type="ChEBI" id="CHEBI:78442"/>
        <dbReference type="ChEBI" id="CHEBI:78529"/>
        <dbReference type="ChEBI" id="CHEBI:456215"/>
        <dbReference type="EC" id="6.1.1.6"/>
    </reaction>
</comment>
<evidence type="ECO:0000256" key="8">
    <source>
        <dbReference type="HAMAP-Rule" id="MF_00252"/>
    </source>
</evidence>
<evidence type="ECO:0000256" key="5">
    <source>
        <dbReference type="ARBA" id="ARBA00022840"/>
    </source>
</evidence>
<dbReference type="InterPro" id="IPR012340">
    <property type="entry name" value="NA-bd_OB-fold"/>
</dbReference>
<dbReference type="EC" id="6.1.1.6" evidence="8"/>
<keyword evidence="8" id="KW-0648">Protein biosynthesis</keyword>
<feature type="binding site" evidence="8">
    <location>
        <position position="431"/>
    </location>
    <ligand>
        <name>Mg(2+)</name>
        <dbReference type="ChEBI" id="CHEBI:18420"/>
        <label>1</label>
    </ligand>
</feature>
<dbReference type="Gene3D" id="3.30.930.10">
    <property type="entry name" value="Bira Bifunctional Protein, Domain 2"/>
    <property type="match status" value="1"/>
</dbReference>
<dbReference type="PROSITE" id="PS50862">
    <property type="entry name" value="AA_TRNA_LIGASE_II"/>
    <property type="match status" value="1"/>
</dbReference>